<comment type="subcellular location">
    <subcellularLocation>
        <location evidence="1">Nucleus</location>
    </subcellularLocation>
</comment>
<feature type="compositionally biased region" description="Acidic residues" evidence="6">
    <location>
        <begin position="337"/>
        <end position="347"/>
    </location>
</feature>
<evidence type="ECO:0000256" key="4">
    <source>
        <dbReference type="ARBA" id="ARBA00023187"/>
    </source>
</evidence>
<sequence>MDLSMSTGSISALGILTNSDPLKIIPMGKDSDKKTKDGKKDEVKLIFLGTFFHDSNELNADLVQIKEPTQIKEIRVIPLGATVNLSTGSYQLGATNPSELDLEFYYNDLQVPSKSAFTLLRNFSFNDKCKIHLTVDPEEQVITDGLIVRGVYSTITLAVYGFPVDQVPLKEQTSDVQASEPVKDALDTSLDLSKSPSDLTSPTKHSGPSSDTVLVSPTESEGNRSDIVIPVPTGAALTPVLDSKKSDAEQPRAIPTINTRVHFDSAFPGPRDDDGYAKEPIDRDIVESDLSSDDQFEPNTSKADSPSKPQVQPIAAALPILPEVEDAEDISDGEVFATEEDDIDMEEKDAASTNVSKTDSPARDILLTGSPAIEPLSDQEDSLTDDFQEPGIEDILSDDEPDFPEYEDGEWEEQWTNIFSPSFNPFSESFQVLPLKNAKVTQTLGSVTKSEKEIKDLIILKAEEWSKSTFSEEKIETWVQDMEELIPLIPRFCTSDNIVPDAVKEALLFWTTIGVDLSWAKRQPSLPFKTRHIKVGIKLVHALVLSEDQIVDEVLNYRVDEEVDGGKTFQQKLIETFEEQYMCTPMRLSILRALDCMVHTKEGFRAFIGEDDEDSCYDRLLDFSLNKNVGTRVSFSIRSFLKKVKLLEDLSNFEEFVLGIVKNSSSELSTSVEAQDVDDCVHILETLRDMAKNVDQYLSHPLRILPAGSLVELPPSSSTGHEPKISFIKSLEQYDFVKLCTALVNNKDLYGRTGGLVTEIISILLEWESGLVYLCSESESTTILLKTLAQLEDDGNSVALYACHCLEVIKCIDKLSDFVNQEPLEDERNEEVACLQTLLSFLSTQLGRQALTATLTIGDLIVPLLKCYISDNSNVGVLAQMKKTVRRGYTTKIISFIVRNTENSQFLAKHGAKIYETANGNEDVVEGTGNLQDVVPYLRFSLDPVAFTLDGLEEIFSIIKSNQEAMLKVKNLRTNWGYPPELIAALRLLASQVVPNSYDDVKNCLAADVDDMLIKELKYDVALVRLHSLDAISTFISIIQKIIDDFSQSATENHTLVSNRGDALMNVLSPLVRMLRRIISQVVHVRKTEYKDTTAIPIFLKLYSIIECVPMSAPCLKRAREIGQNIIGALLAYTIPALKQGVETEEELNKSTWTAVISEIIRYTMDEPATFQSGVSIFSELLPLPLPIASKIPLTEAECLENVKLRRLWSAYIHGLSSQIQEMIGVLCGSSSSRLITLLKRLCVQLSDLSASTCMVVCRSVLDAILLSIENDMELQQGQLDSQPSTTTSQSSAIKAWLDQSKTPKLLVCSANTARLLNFLSSLVNNSGTIKSGVMQALRGVLKLDEKYTDLITQFCCVLTNSNGQVPQPSHAQVLGFQGKAQENIVTIFQSLCDQEINMIVPMYGYSGKIYDSKFVLANSLPPKDLFITICNALITYVFTTPYKLTDSRVMEGVLRGLEIISEAEYGFYHMRTCIEKANRLFKNILVTLSEADLTKTDTFDAVWSCISSTVELLRSLTAPRHGTGSNVTNRASVLTKHEFKNAVDWQGVKKNEEEKKELDEEEDDDDDMSEKSLPLSNPSHPLVKLLKNITKFLSKLNENASQVTIEATEVENTQSMLTTILEYLEDDNDSAEISPETVLPSPDLLQELFSKRPVFVIVEKLGSENLPPFWLTSIPPAFDLDTDCAETDLVTCDLNDLCQSYLSDVDVIKEVERFYKTPDGTAVDNKDDAATVACSKFSKAKHMEHPVNSVLSHLSSHRKPYGHMRGNMRGGFGRGLSSGPGRGLDPFRSRPPNTSRPPSLHVDDFVALESSGQSGSVAAAYNKGGMMRGGLDNFNSRGSRGNPRGSLLGRPYNDRGRFRTPQSGSSYFNPRMEGQQPGGRRGARGGINKGYGNDQRWSNETRDTASPYNRQDHGGGRSMYEDKFRTSTPSRSLPPGGGNVRNQPYPNRNPYREAPPMGRNNNNSGNNNNNSGQRWRERQRPFNR</sequence>
<keyword evidence="4" id="KW-0508">mRNA splicing</keyword>
<protein>
    <recommendedName>
        <fullName evidence="7">Virilizer N-terminal domain-containing protein</fullName>
    </recommendedName>
</protein>
<feature type="compositionally biased region" description="Basic and acidic residues" evidence="6">
    <location>
        <begin position="270"/>
        <end position="286"/>
    </location>
</feature>
<dbReference type="Pfam" id="PF15912">
    <property type="entry name" value="VIR_N"/>
    <property type="match status" value="1"/>
</dbReference>
<comment type="similarity">
    <text evidence="2">Belongs to the vir family.</text>
</comment>
<keyword evidence="3" id="KW-0507">mRNA processing</keyword>
<evidence type="ECO:0000256" key="5">
    <source>
        <dbReference type="ARBA" id="ARBA00023242"/>
    </source>
</evidence>
<feature type="region of interest" description="Disordered" evidence="6">
    <location>
        <begin position="187"/>
        <end position="310"/>
    </location>
</feature>
<feature type="region of interest" description="Disordered" evidence="6">
    <location>
        <begin position="1551"/>
        <end position="1577"/>
    </location>
</feature>
<feature type="compositionally biased region" description="Gly residues" evidence="6">
    <location>
        <begin position="1769"/>
        <end position="1783"/>
    </location>
</feature>
<gene>
    <name evidence="8" type="ORF">ODALV1_LOCUS6922</name>
</gene>
<feature type="compositionally biased region" description="Gly residues" evidence="6">
    <location>
        <begin position="1877"/>
        <end position="1890"/>
    </location>
</feature>
<dbReference type="InterPro" id="IPR026736">
    <property type="entry name" value="Virilizer"/>
</dbReference>
<evidence type="ECO:0000256" key="1">
    <source>
        <dbReference type="ARBA" id="ARBA00004123"/>
    </source>
</evidence>
<feature type="compositionally biased region" description="Basic and acidic residues" evidence="6">
    <location>
        <begin position="1975"/>
        <end position="1985"/>
    </location>
</feature>
<dbReference type="PANTHER" id="PTHR23185">
    <property type="entry name" value="PROTEIN VIRILIZER HOMOLOG"/>
    <property type="match status" value="1"/>
</dbReference>
<accession>A0ABP1Q5Z4</accession>
<evidence type="ECO:0000256" key="6">
    <source>
        <dbReference type="SAM" id="MobiDB-lite"/>
    </source>
</evidence>
<proteinExistence type="inferred from homology"/>
<feature type="compositionally biased region" description="Low complexity" evidence="6">
    <location>
        <begin position="1961"/>
        <end position="1973"/>
    </location>
</feature>
<evidence type="ECO:0000256" key="2">
    <source>
        <dbReference type="ARBA" id="ARBA00008371"/>
    </source>
</evidence>
<reference evidence="8 9" key="1">
    <citation type="submission" date="2024-08" db="EMBL/GenBank/DDBJ databases">
        <authorList>
            <person name="Cucini C."/>
            <person name="Frati F."/>
        </authorList>
    </citation>
    <scope>NUCLEOTIDE SEQUENCE [LARGE SCALE GENOMIC DNA]</scope>
</reference>
<feature type="domain" description="Virilizer N-terminal" evidence="7">
    <location>
        <begin position="43"/>
        <end position="184"/>
    </location>
</feature>
<feature type="compositionally biased region" description="Polar residues" evidence="6">
    <location>
        <begin position="190"/>
        <end position="220"/>
    </location>
</feature>
<dbReference type="InterPro" id="IPR031801">
    <property type="entry name" value="VIR_N"/>
</dbReference>
<evidence type="ECO:0000256" key="3">
    <source>
        <dbReference type="ARBA" id="ARBA00022664"/>
    </source>
</evidence>
<dbReference type="Proteomes" id="UP001642540">
    <property type="component" value="Unassembled WGS sequence"/>
</dbReference>
<feature type="region of interest" description="Disordered" evidence="6">
    <location>
        <begin position="1758"/>
        <end position="1802"/>
    </location>
</feature>
<keyword evidence="9" id="KW-1185">Reference proteome</keyword>
<feature type="compositionally biased region" description="Polar residues" evidence="6">
    <location>
        <begin position="297"/>
        <end position="310"/>
    </location>
</feature>
<comment type="caution">
    <text evidence="8">The sequence shown here is derived from an EMBL/GenBank/DDBJ whole genome shotgun (WGS) entry which is preliminary data.</text>
</comment>
<name>A0ABP1Q5Z4_9HEXA</name>
<feature type="region of interest" description="Disordered" evidence="6">
    <location>
        <begin position="1832"/>
        <end position="1985"/>
    </location>
</feature>
<evidence type="ECO:0000313" key="9">
    <source>
        <dbReference type="Proteomes" id="UP001642540"/>
    </source>
</evidence>
<evidence type="ECO:0000313" key="8">
    <source>
        <dbReference type="EMBL" id="CAL8088022.1"/>
    </source>
</evidence>
<feature type="compositionally biased region" description="Low complexity" evidence="6">
    <location>
        <begin position="1784"/>
        <end position="1800"/>
    </location>
</feature>
<feature type="region of interest" description="Disordered" evidence="6">
    <location>
        <begin position="337"/>
        <end position="363"/>
    </location>
</feature>
<feature type="compositionally biased region" description="Basic and acidic residues" evidence="6">
    <location>
        <begin position="1911"/>
        <end position="1926"/>
    </location>
</feature>
<evidence type="ECO:0000259" key="7">
    <source>
        <dbReference type="Pfam" id="PF15912"/>
    </source>
</evidence>
<dbReference type="EMBL" id="CAXLJM020000022">
    <property type="protein sequence ID" value="CAL8088022.1"/>
    <property type="molecule type" value="Genomic_DNA"/>
</dbReference>
<dbReference type="PANTHER" id="PTHR23185:SF0">
    <property type="entry name" value="PROTEIN VIRILIZER HOMOLOG"/>
    <property type="match status" value="1"/>
</dbReference>
<keyword evidence="5" id="KW-0539">Nucleus</keyword>
<organism evidence="8 9">
    <name type="scientific">Orchesella dallaii</name>
    <dbReference type="NCBI Taxonomy" id="48710"/>
    <lineage>
        <taxon>Eukaryota</taxon>
        <taxon>Metazoa</taxon>
        <taxon>Ecdysozoa</taxon>
        <taxon>Arthropoda</taxon>
        <taxon>Hexapoda</taxon>
        <taxon>Collembola</taxon>
        <taxon>Entomobryomorpha</taxon>
        <taxon>Entomobryoidea</taxon>
        <taxon>Orchesellidae</taxon>
        <taxon>Orchesellinae</taxon>
        <taxon>Orchesella</taxon>
    </lineage>
</organism>
<feature type="compositionally biased region" description="Acidic residues" evidence="6">
    <location>
        <begin position="1560"/>
        <end position="1569"/>
    </location>
</feature>